<evidence type="ECO:0000313" key="1">
    <source>
        <dbReference type="EMBL" id="CAG8736216.1"/>
    </source>
</evidence>
<name>A0A9N9IGK0_9GLOM</name>
<proteinExistence type="predicted"/>
<dbReference type="Proteomes" id="UP000789405">
    <property type="component" value="Unassembled WGS sequence"/>
</dbReference>
<comment type="caution">
    <text evidence="1">The sequence shown here is derived from an EMBL/GenBank/DDBJ whole genome shotgun (WGS) entry which is preliminary data.</text>
</comment>
<protein>
    <submittedName>
        <fullName evidence="1">15001_t:CDS:1</fullName>
    </submittedName>
</protein>
<dbReference type="AlphaFoldDB" id="A0A9N9IGK0"/>
<organism evidence="1 2">
    <name type="scientific">Dentiscutata erythropus</name>
    <dbReference type="NCBI Taxonomy" id="1348616"/>
    <lineage>
        <taxon>Eukaryota</taxon>
        <taxon>Fungi</taxon>
        <taxon>Fungi incertae sedis</taxon>
        <taxon>Mucoromycota</taxon>
        <taxon>Glomeromycotina</taxon>
        <taxon>Glomeromycetes</taxon>
        <taxon>Diversisporales</taxon>
        <taxon>Gigasporaceae</taxon>
        <taxon>Dentiscutata</taxon>
    </lineage>
</organism>
<reference evidence="1" key="1">
    <citation type="submission" date="2021-06" db="EMBL/GenBank/DDBJ databases">
        <authorList>
            <person name="Kallberg Y."/>
            <person name="Tangrot J."/>
            <person name="Rosling A."/>
        </authorList>
    </citation>
    <scope>NUCLEOTIDE SEQUENCE</scope>
    <source>
        <strain evidence="1">MA453B</strain>
    </source>
</reference>
<gene>
    <name evidence="1" type="ORF">DERYTH_LOCUS15586</name>
</gene>
<sequence length="47" mass="5079">MSAILVRSTFAQNILPERSLSQTIKALASSRLLIMGLGALLVHKTVE</sequence>
<accession>A0A9N9IGK0</accession>
<keyword evidence="2" id="KW-1185">Reference proteome</keyword>
<dbReference type="EMBL" id="CAJVPY010012755">
    <property type="protein sequence ID" value="CAG8736216.1"/>
    <property type="molecule type" value="Genomic_DNA"/>
</dbReference>
<evidence type="ECO:0000313" key="2">
    <source>
        <dbReference type="Proteomes" id="UP000789405"/>
    </source>
</evidence>